<dbReference type="InterPro" id="IPR031719">
    <property type="entry name" value="H2_M"/>
</dbReference>
<dbReference type="PANTHER" id="PTHR14324">
    <property type="entry name" value="CONDENSIN-2 COMPLEX SUBUNIT H2"/>
    <property type="match status" value="1"/>
</dbReference>
<feature type="compositionally biased region" description="Basic and acidic residues" evidence="7">
    <location>
        <begin position="716"/>
        <end position="727"/>
    </location>
</feature>
<feature type="compositionally biased region" description="Polar residues" evidence="7">
    <location>
        <begin position="675"/>
        <end position="691"/>
    </location>
</feature>
<feature type="region of interest" description="Disordered" evidence="7">
    <location>
        <begin position="150"/>
        <end position="169"/>
    </location>
</feature>
<comment type="caution">
    <text evidence="11">The sequence shown here is derived from an EMBL/GenBank/DDBJ whole genome shotgun (WGS) entry which is preliminary data.</text>
</comment>
<evidence type="ECO:0000259" key="8">
    <source>
        <dbReference type="Pfam" id="PF06278"/>
    </source>
</evidence>
<dbReference type="EMBL" id="JAFEMO010000003">
    <property type="protein sequence ID" value="KAH7573541.1"/>
    <property type="molecule type" value="Genomic_DNA"/>
</dbReference>
<evidence type="ECO:0000256" key="1">
    <source>
        <dbReference type="ARBA" id="ARBA00004123"/>
    </source>
</evidence>
<dbReference type="Pfam" id="PF16858">
    <property type="entry name" value="CNDH2_C"/>
    <property type="match status" value="1"/>
</dbReference>
<comment type="subcellular location">
    <subcellularLocation>
        <location evidence="1">Nucleus</location>
    </subcellularLocation>
</comment>
<feature type="compositionally biased region" description="Basic and acidic residues" evidence="7">
    <location>
        <begin position="259"/>
        <end position="273"/>
    </location>
</feature>
<reference evidence="11 12" key="1">
    <citation type="submission" date="2021-02" db="EMBL/GenBank/DDBJ databases">
        <title>Plant Genome Project.</title>
        <authorList>
            <person name="Zhang R.-G."/>
        </authorList>
    </citation>
    <scope>NUCLEOTIDE SEQUENCE [LARGE SCALE GENOMIC DNA]</scope>
    <source>
        <tissue evidence="11">Leaves</tissue>
    </source>
</reference>
<evidence type="ECO:0000313" key="12">
    <source>
        <dbReference type="Proteomes" id="UP000827721"/>
    </source>
</evidence>
<feature type="region of interest" description="Disordered" evidence="7">
    <location>
        <begin position="653"/>
        <end position="692"/>
    </location>
</feature>
<evidence type="ECO:0000259" key="10">
    <source>
        <dbReference type="Pfam" id="PF16869"/>
    </source>
</evidence>
<feature type="region of interest" description="Disordered" evidence="7">
    <location>
        <begin position="339"/>
        <end position="365"/>
    </location>
</feature>
<sequence length="727" mass="81425">MSNNNRLEQPDSGAAGCSGSRFTVHPERELGANWEVDLAKKLEDYLIKICSGQINDSEHLNHVPINFAEAALVVQGSVQVYSRKVEYLYNLVLHALEFLSEKSKIEWEIVDKRYRIFEIIGLDVLYSRGNYASHRKENLVMVDIYARQQDQSEGTSVQPEESGSRAVSDEENDLFWGLDNVPVEVKNSLDSSSGKDTSSNHFVKPPANLVVLEGDCLDNTGDGTELESYLLATNDVYRDFILLDPCDAVSVNDFLKGDEAGKGQSGAHRDSASRRSYLSPTRRSGGTAYKSSLGKNKDANLYPSPRVDCSFEVRNSNMGPDPTAYDNFEDNNYGFDIDDKYSEPRDLDDSDDDDPWKPLNPHETGNLKLKPFRKAKAFRRIGVNSTKRVSISTLFPPAKLHGTISPELTEIWETRHSASERQTASQSPPLYEKLRRSLVNDGQETFDAFYNPGDHNKDNGYDSGDTDGQPGVDLPENLYMDEDAPLHRDKHDDATAHFETNDAFEHGGQDSQASLEDLCRSHLDALLASIAETENQTELAARVSSWKQKIEHNLEEQDSRPPFDIHDYGESILDKLSPEEDNGNVTSFANIVKGQEKHDVARTFSALLQLVNNGDVDLERRGVEGEFVCYTAVNPFHVRLLNYQKRRVKTRFRLSKKRVKSPTGKVSTKGDRNKSPTVSPSSEYGSSQPNCKFSVKLGKVSGVRCTPESKRRRRSRIVEPVDLHSSG</sequence>
<evidence type="ECO:0000256" key="7">
    <source>
        <dbReference type="SAM" id="MobiDB-lite"/>
    </source>
</evidence>
<dbReference type="Pfam" id="PF16869">
    <property type="entry name" value="CNDH2_M"/>
    <property type="match status" value="1"/>
</dbReference>
<keyword evidence="4" id="KW-0226">DNA condensation</keyword>
<dbReference type="InterPro" id="IPR031737">
    <property type="entry name" value="CNDH2_C"/>
</dbReference>
<accession>A0ABQ8IA77</accession>
<protein>
    <recommendedName>
        <fullName evidence="3">Condensin-2 complex subunit H2</fullName>
    </recommendedName>
    <alternativeName>
        <fullName evidence="6">Non-SMC condensin II complex subunit H2</fullName>
    </alternativeName>
</protein>
<feature type="domain" description="Condensin II complex subunit H2 middle" evidence="10">
    <location>
        <begin position="204"/>
        <end position="354"/>
    </location>
</feature>
<dbReference type="InterPro" id="IPR023093">
    <property type="entry name" value="ScpA-like_C"/>
</dbReference>
<feature type="compositionally biased region" description="Polar residues" evidence="7">
    <location>
        <begin position="150"/>
        <end position="161"/>
    </location>
</feature>
<keyword evidence="5" id="KW-0539">Nucleus</keyword>
<feature type="region of interest" description="Disordered" evidence="7">
    <location>
        <begin position="1"/>
        <end position="20"/>
    </location>
</feature>
<dbReference type="Gene3D" id="1.10.10.580">
    <property type="entry name" value="Structural maintenance of chromosome 1. Chain E"/>
    <property type="match status" value="1"/>
</dbReference>
<proteinExistence type="inferred from homology"/>
<comment type="similarity">
    <text evidence="2">Belongs to the CND2 H2 (condensin-2 subunit 2) family.</text>
</comment>
<dbReference type="PANTHER" id="PTHR14324:SF3">
    <property type="entry name" value="CONDENSIN-2 COMPLEX SUBUNIT H2"/>
    <property type="match status" value="1"/>
</dbReference>
<evidence type="ECO:0000256" key="5">
    <source>
        <dbReference type="ARBA" id="ARBA00023242"/>
    </source>
</evidence>
<feature type="region of interest" description="Disordered" evidence="7">
    <location>
        <begin position="704"/>
        <end position="727"/>
    </location>
</feature>
<feature type="domain" description="Condensin-2 complex subunit H2 C-terminal" evidence="9">
    <location>
        <begin position="514"/>
        <end position="647"/>
    </location>
</feature>
<dbReference type="InterPro" id="IPR031739">
    <property type="entry name" value="Ncaph2"/>
</dbReference>
<evidence type="ECO:0000256" key="2">
    <source>
        <dbReference type="ARBA" id="ARBA00007844"/>
    </source>
</evidence>
<feature type="compositionally biased region" description="Polar residues" evidence="7">
    <location>
        <begin position="274"/>
        <end position="294"/>
    </location>
</feature>
<feature type="region of interest" description="Disordered" evidence="7">
    <location>
        <begin position="445"/>
        <end position="477"/>
    </location>
</feature>
<organism evidence="11 12">
    <name type="scientific">Xanthoceras sorbifolium</name>
    <dbReference type="NCBI Taxonomy" id="99658"/>
    <lineage>
        <taxon>Eukaryota</taxon>
        <taxon>Viridiplantae</taxon>
        <taxon>Streptophyta</taxon>
        <taxon>Embryophyta</taxon>
        <taxon>Tracheophyta</taxon>
        <taxon>Spermatophyta</taxon>
        <taxon>Magnoliopsida</taxon>
        <taxon>eudicotyledons</taxon>
        <taxon>Gunneridae</taxon>
        <taxon>Pentapetalae</taxon>
        <taxon>rosids</taxon>
        <taxon>malvids</taxon>
        <taxon>Sapindales</taxon>
        <taxon>Sapindaceae</taxon>
        <taxon>Xanthoceroideae</taxon>
        <taxon>Xanthoceras</taxon>
    </lineage>
</organism>
<gene>
    <name evidence="11" type="ORF">JRO89_XS03G0168600</name>
</gene>
<evidence type="ECO:0000256" key="6">
    <source>
        <dbReference type="ARBA" id="ARBA00030479"/>
    </source>
</evidence>
<evidence type="ECO:0000259" key="9">
    <source>
        <dbReference type="Pfam" id="PF16858"/>
    </source>
</evidence>
<dbReference type="Proteomes" id="UP000827721">
    <property type="component" value="Unassembled WGS sequence"/>
</dbReference>
<dbReference type="Pfam" id="PF06278">
    <property type="entry name" value="CNDH2_N"/>
    <property type="match status" value="1"/>
</dbReference>
<dbReference type="InterPro" id="IPR009378">
    <property type="entry name" value="H2_N"/>
</dbReference>
<evidence type="ECO:0000256" key="3">
    <source>
        <dbReference type="ARBA" id="ARBA00016903"/>
    </source>
</evidence>
<evidence type="ECO:0000256" key="4">
    <source>
        <dbReference type="ARBA" id="ARBA00023067"/>
    </source>
</evidence>
<name>A0ABQ8IA77_9ROSI</name>
<feature type="region of interest" description="Disordered" evidence="7">
    <location>
        <begin position="259"/>
        <end position="301"/>
    </location>
</feature>
<evidence type="ECO:0000313" key="11">
    <source>
        <dbReference type="EMBL" id="KAH7573541.1"/>
    </source>
</evidence>
<keyword evidence="12" id="KW-1185">Reference proteome</keyword>
<feature type="domain" description="Condensin II complex subunit H2 N-terminal" evidence="8">
    <location>
        <begin position="22"/>
        <end position="104"/>
    </location>
</feature>